<evidence type="ECO:0000313" key="2">
    <source>
        <dbReference type="Proteomes" id="UP001217044"/>
    </source>
</evidence>
<reference evidence="1 2" key="1">
    <citation type="submission" date="2022-12" db="EMBL/GenBank/DDBJ databases">
        <title>Genome Sequence of Deinococcus aquaticus Type Strain PB314.</title>
        <authorList>
            <person name="Albert C."/>
            <person name="Hill J."/>
            <person name="Boren L."/>
            <person name="Scholz-Ng S."/>
            <person name="Fatema N."/>
            <person name="Grosso R."/>
            <person name="Soboslay E."/>
            <person name="Tuohy J."/>
        </authorList>
    </citation>
    <scope>NUCLEOTIDE SEQUENCE [LARGE SCALE GENOMIC DNA]</scope>
    <source>
        <strain evidence="1 2">PB-314</strain>
        <plasmid evidence="1 2">pDATS02</plasmid>
    </source>
</reference>
<accession>A0ABY7V797</accession>
<evidence type="ECO:0000313" key="1">
    <source>
        <dbReference type="EMBL" id="WDA60665.1"/>
    </source>
</evidence>
<keyword evidence="2" id="KW-1185">Reference proteome</keyword>
<keyword evidence="1" id="KW-0614">Plasmid</keyword>
<protein>
    <submittedName>
        <fullName evidence="1">Uncharacterized protein</fullName>
    </submittedName>
</protein>
<organism evidence="1 2">
    <name type="scientific">Deinococcus aquaticus</name>
    <dbReference type="NCBI Taxonomy" id="328692"/>
    <lineage>
        <taxon>Bacteria</taxon>
        <taxon>Thermotogati</taxon>
        <taxon>Deinococcota</taxon>
        <taxon>Deinococci</taxon>
        <taxon>Deinococcales</taxon>
        <taxon>Deinococcaceae</taxon>
        <taxon>Deinococcus</taxon>
    </lineage>
</organism>
<geneLocation type="plasmid" evidence="1 2">
    <name>pDATS02</name>
</geneLocation>
<gene>
    <name evidence="1" type="ORF">M8445_17000</name>
</gene>
<dbReference type="Proteomes" id="UP001217044">
    <property type="component" value="Plasmid pDATS02"/>
</dbReference>
<name>A0ABY7V797_9DEIO</name>
<proteinExistence type="predicted"/>
<dbReference type="EMBL" id="CP115167">
    <property type="protein sequence ID" value="WDA60665.1"/>
    <property type="molecule type" value="Genomic_DNA"/>
</dbReference>
<dbReference type="RefSeq" id="WP_273991413.1">
    <property type="nucleotide sequence ID" value="NZ_BAABQT010000016.1"/>
</dbReference>
<sequence length="129" mass="14130">MTFIDDPELAALRAEAGQEIQANAGLMFRHKGTFTRSQNGRTREYPCRFSVRDPVKGSRDQVAAAEAFATAAGAAFRDVRVLTVHPDDARPPEGAVLTTPWDGGRLEVRSWSQPSDFTGQAIGLCLLRR</sequence>